<dbReference type="InterPro" id="IPR025166">
    <property type="entry name" value="Integrase_DNA_bind_dom"/>
</dbReference>
<comment type="caution">
    <text evidence="4">The sequence shown here is derived from an EMBL/GenBank/DDBJ whole genome shotgun (WGS) entry which is preliminary data.</text>
</comment>
<evidence type="ECO:0000256" key="1">
    <source>
        <dbReference type="ARBA" id="ARBA00008857"/>
    </source>
</evidence>
<proteinExistence type="inferred from homology"/>
<dbReference type="InterPro" id="IPR038488">
    <property type="entry name" value="Integrase_DNA-bd_sf"/>
</dbReference>
<keyword evidence="2" id="KW-0229">DNA integration</keyword>
<organism evidence="4 5">
    <name type="scientific">Paraburkholderia bryophila</name>
    <dbReference type="NCBI Taxonomy" id="420952"/>
    <lineage>
        <taxon>Bacteria</taxon>
        <taxon>Pseudomonadati</taxon>
        <taxon>Pseudomonadota</taxon>
        <taxon>Betaproteobacteria</taxon>
        <taxon>Burkholderiales</taxon>
        <taxon>Burkholderiaceae</taxon>
        <taxon>Paraburkholderia</taxon>
    </lineage>
</organism>
<evidence type="ECO:0000313" key="5">
    <source>
        <dbReference type="Proteomes" id="UP000540929"/>
    </source>
</evidence>
<name>A0A7Z0B5M5_9BURK</name>
<protein>
    <recommendedName>
        <fullName evidence="3">Integrase DNA-binding domain-containing protein</fullName>
    </recommendedName>
</protein>
<evidence type="ECO:0000256" key="2">
    <source>
        <dbReference type="ARBA" id="ARBA00022908"/>
    </source>
</evidence>
<dbReference type="AlphaFoldDB" id="A0A7Z0B5M5"/>
<dbReference type="PANTHER" id="PTHR30629:SF6">
    <property type="entry name" value="PROPHAGE INTEGRASE INTA-RELATED"/>
    <property type="match status" value="1"/>
</dbReference>
<feature type="domain" description="Integrase DNA-binding" evidence="3">
    <location>
        <begin position="7"/>
        <end position="93"/>
    </location>
</feature>
<accession>A0A7Z0B5M5</accession>
<comment type="similarity">
    <text evidence="1">Belongs to the 'phage' integrase family.</text>
</comment>
<dbReference type="Gene3D" id="3.30.160.390">
    <property type="entry name" value="Integrase, DNA-binding domain"/>
    <property type="match status" value="1"/>
</dbReference>
<dbReference type="InterPro" id="IPR050808">
    <property type="entry name" value="Phage_Integrase"/>
</dbReference>
<dbReference type="Proteomes" id="UP000540929">
    <property type="component" value="Unassembled WGS sequence"/>
</dbReference>
<gene>
    <name evidence="4" type="ORF">GGD40_001970</name>
</gene>
<dbReference type="EMBL" id="JACCAS010000001">
    <property type="protein sequence ID" value="NYH22491.1"/>
    <property type="molecule type" value="Genomic_DNA"/>
</dbReference>
<sequence>MSKQNFTAARVDGFEREPGKLQTIYRDAKTPGFGLRVTAAGARAYVFESRLFGKTITIGDVRAWDLGRARTEAARLKTLIDDGKDPREVRAEQQAAHEARRAEARRQDATFGVVWEEYIESRKPFWGERHSSQVTGHLIRRLYATVCNV</sequence>
<evidence type="ECO:0000259" key="3">
    <source>
        <dbReference type="Pfam" id="PF13356"/>
    </source>
</evidence>
<keyword evidence="5" id="KW-1185">Reference proteome</keyword>
<dbReference type="GO" id="GO:0015074">
    <property type="term" value="P:DNA integration"/>
    <property type="evidence" value="ECO:0007669"/>
    <property type="project" value="UniProtKB-KW"/>
</dbReference>
<reference evidence="4 5" key="1">
    <citation type="submission" date="2020-07" db="EMBL/GenBank/DDBJ databases">
        <title>Exploring microbial biodiversity for novel pathways involved in the catabolism of aromatic compounds derived from lignin.</title>
        <authorList>
            <person name="Elkins J."/>
        </authorList>
    </citation>
    <scope>NUCLEOTIDE SEQUENCE [LARGE SCALE GENOMIC DNA]</scope>
    <source>
        <strain evidence="4 5">H2C3C</strain>
    </source>
</reference>
<evidence type="ECO:0000313" key="4">
    <source>
        <dbReference type="EMBL" id="NYH22491.1"/>
    </source>
</evidence>
<dbReference type="Pfam" id="PF13356">
    <property type="entry name" value="Arm-DNA-bind_3"/>
    <property type="match status" value="1"/>
</dbReference>
<dbReference type="PANTHER" id="PTHR30629">
    <property type="entry name" value="PROPHAGE INTEGRASE"/>
    <property type="match status" value="1"/>
</dbReference>